<dbReference type="Proteomes" id="UP001085076">
    <property type="component" value="Miscellaneous, Linkage group lg02"/>
</dbReference>
<evidence type="ECO:0000313" key="2">
    <source>
        <dbReference type="Proteomes" id="UP001085076"/>
    </source>
</evidence>
<gene>
    <name evidence="1" type="ORF">J5N97_009531</name>
</gene>
<evidence type="ECO:0008006" key="3">
    <source>
        <dbReference type="Google" id="ProtNLM"/>
    </source>
</evidence>
<name>A0A9D5CX22_9LILI</name>
<dbReference type="Pfam" id="PF03242">
    <property type="entry name" value="LEA_3a"/>
    <property type="match status" value="1"/>
</dbReference>
<accession>A0A9D5CX22</accession>
<dbReference type="AlphaFoldDB" id="A0A9D5CX22"/>
<sequence length="95" mass="10162">MAHSLLANTSLVRAILESTKLSISRRSYSASVAAVAAVEEKTGMMSKKETAGPSTTTPSSCWVPDPVTGYYQPANKCQDVHAAELREEFLSNKSA</sequence>
<reference evidence="1" key="2">
    <citation type="journal article" date="2022" name="Hortic Res">
        <title>The genome of Dioscorea zingiberensis sheds light on the biosynthesis, origin and evolution of the medicinally important diosgenin saponins.</title>
        <authorList>
            <person name="Li Y."/>
            <person name="Tan C."/>
            <person name="Li Z."/>
            <person name="Guo J."/>
            <person name="Li S."/>
            <person name="Chen X."/>
            <person name="Wang C."/>
            <person name="Dai X."/>
            <person name="Yang H."/>
            <person name="Song W."/>
            <person name="Hou L."/>
            <person name="Xu J."/>
            <person name="Tong Z."/>
            <person name="Xu A."/>
            <person name="Yuan X."/>
            <person name="Wang W."/>
            <person name="Yang Q."/>
            <person name="Chen L."/>
            <person name="Sun Z."/>
            <person name="Wang K."/>
            <person name="Pan B."/>
            <person name="Chen J."/>
            <person name="Bao Y."/>
            <person name="Liu F."/>
            <person name="Qi X."/>
            <person name="Gang D.R."/>
            <person name="Wen J."/>
            <person name="Li J."/>
        </authorList>
    </citation>
    <scope>NUCLEOTIDE SEQUENCE</scope>
    <source>
        <strain evidence="1">Dzin_1.0</strain>
    </source>
</reference>
<dbReference type="OrthoDB" id="1936089at2759"/>
<dbReference type="PANTHER" id="PTHR33509">
    <property type="entry name" value="LATE EMBRYOGENIS ABUNDANT PROTEIN 2-RELATED"/>
    <property type="match status" value="1"/>
</dbReference>
<dbReference type="InterPro" id="IPR004926">
    <property type="entry name" value="LEA_3a"/>
</dbReference>
<dbReference type="PANTHER" id="PTHR33509:SF5">
    <property type="entry name" value="PROTEIN SENESCENCE-ASSOCIATED GENE 21, MITOCHONDRIAL"/>
    <property type="match status" value="1"/>
</dbReference>
<dbReference type="EMBL" id="JAGGNH010000002">
    <property type="protein sequence ID" value="KAJ0981276.1"/>
    <property type="molecule type" value="Genomic_DNA"/>
</dbReference>
<organism evidence="1 2">
    <name type="scientific">Dioscorea zingiberensis</name>
    <dbReference type="NCBI Taxonomy" id="325984"/>
    <lineage>
        <taxon>Eukaryota</taxon>
        <taxon>Viridiplantae</taxon>
        <taxon>Streptophyta</taxon>
        <taxon>Embryophyta</taxon>
        <taxon>Tracheophyta</taxon>
        <taxon>Spermatophyta</taxon>
        <taxon>Magnoliopsida</taxon>
        <taxon>Liliopsida</taxon>
        <taxon>Dioscoreales</taxon>
        <taxon>Dioscoreaceae</taxon>
        <taxon>Dioscorea</taxon>
    </lineage>
</organism>
<dbReference type="GO" id="GO:0006950">
    <property type="term" value="P:response to stress"/>
    <property type="evidence" value="ECO:0007669"/>
    <property type="project" value="TreeGrafter"/>
</dbReference>
<dbReference type="GO" id="GO:0005739">
    <property type="term" value="C:mitochondrion"/>
    <property type="evidence" value="ECO:0007669"/>
    <property type="project" value="TreeGrafter"/>
</dbReference>
<protein>
    <recommendedName>
        <fullName evidence="3">Late embryogenesis abundant protein</fullName>
    </recommendedName>
</protein>
<reference evidence="1" key="1">
    <citation type="submission" date="2021-03" db="EMBL/GenBank/DDBJ databases">
        <authorList>
            <person name="Li Z."/>
            <person name="Yang C."/>
        </authorList>
    </citation>
    <scope>NUCLEOTIDE SEQUENCE</scope>
    <source>
        <strain evidence="1">Dzin_1.0</strain>
        <tissue evidence="1">Leaf</tissue>
    </source>
</reference>
<evidence type="ECO:0000313" key="1">
    <source>
        <dbReference type="EMBL" id="KAJ0981276.1"/>
    </source>
</evidence>
<keyword evidence="2" id="KW-1185">Reference proteome</keyword>
<proteinExistence type="predicted"/>
<comment type="caution">
    <text evidence="1">The sequence shown here is derived from an EMBL/GenBank/DDBJ whole genome shotgun (WGS) entry which is preliminary data.</text>
</comment>